<gene>
    <name evidence="1" type="ORF">EYF80_017109</name>
</gene>
<evidence type="ECO:0000313" key="2">
    <source>
        <dbReference type="Proteomes" id="UP000314294"/>
    </source>
</evidence>
<sequence length="99" mass="11195">MAMRLALGTDEVERLTQRAEWIYVIVTGSPRTLGMPEVTDTQSALIQAQKPTKVLLASNKVRGVANPAQLITSHHKERQERESKQTVKRCTLKWLRDLA</sequence>
<dbReference type="EMBL" id="SRLO01000134">
    <property type="protein sequence ID" value="TNN72660.1"/>
    <property type="molecule type" value="Genomic_DNA"/>
</dbReference>
<organism evidence="1 2">
    <name type="scientific">Liparis tanakae</name>
    <name type="common">Tanaka's snailfish</name>
    <dbReference type="NCBI Taxonomy" id="230148"/>
    <lineage>
        <taxon>Eukaryota</taxon>
        <taxon>Metazoa</taxon>
        <taxon>Chordata</taxon>
        <taxon>Craniata</taxon>
        <taxon>Vertebrata</taxon>
        <taxon>Euteleostomi</taxon>
        <taxon>Actinopterygii</taxon>
        <taxon>Neopterygii</taxon>
        <taxon>Teleostei</taxon>
        <taxon>Neoteleostei</taxon>
        <taxon>Acanthomorphata</taxon>
        <taxon>Eupercaria</taxon>
        <taxon>Perciformes</taxon>
        <taxon>Cottioidei</taxon>
        <taxon>Cottales</taxon>
        <taxon>Liparidae</taxon>
        <taxon>Liparis</taxon>
    </lineage>
</organism>
<comment type="caution">
    <text evidence="1">The sequence shown here is derived from an EMBL/GenBank/DDBJ whole genome shotgun (WGS) entry which is preliminary data.</text>
</comment>
<protein>
    <submittedName>
        <fullName evidence="1">Uncharacterized protein</fullName>
    </submittedName>
</protein>
<evidence type="ECO:0000313" key="1">
    <source>
        <dbReference type="EMBL" id="TNN72660.1"/>
    </source>
</evidence>
<reference evidence="1 2" key="1">
    <citation type="submission" date="2019-03" db="EMBL/GenBank/DDBJ databases">
        <title>First draft genome of Liparis tanakae, snailfish: a comprehensive survey of snailfish specific genes.</title>
        <authorList>
            <person name="Kim W."/>
            <person name="Song I."/>
            <person name="Jeong J.-H."/>
            <person name="Kim D."/>
            <person name="Kim S."/>
            <person name="Ryu S."/>
            <person name="Song J.Y."/>
            <person name="Lee S.K."/>
        </authorList>
    </citation>
    <scope>NUCLEOTIDE SEQUENCE [LARGE SCALE GENOMIC DNA]</scope>
    <source>
        <tissue evidence="1">Muscle</tissue>
    </source>
</reference>
<dbReference type="AlphaFoldDB" id="A0A4Z2I4B5"/>
<name>A0A4Z2I4B5_9TELE</name>
<keyword evidence="2" id="KW-1185">Reference proteome</keyword>
<proteinExistence type="predicted"/>
<dbReference type="Proteomes" id="UP000314294">
    <property type="component" value="Unassembled WGS sequence"/>
</dbReference>
<accession>A0A4Z2I4B5</accession>